<proteinExistence type="inferred from homology"/>
<organism evidence="5 6">
    <name type="scientific">Candidatus Roizmanbacteria bacterium GW2011_GWA2_37_7</name>
    <dbReference type="NCBI Taxonomy" id="1618481"/>
    <lineage>
        <taxon>Bacteria</taxon>
        <taxon>Candidatus Roizmaniibacteriota</taxon>
    </lineage>
</organism>
<keyword evidence="3" id="KW-0808">Transferase</keyword>
<feature type="domain" description="Glycosyltransferase 2-like" evidence="4">
    <location>
        <begin position="6"/>
        <end position="107"/>
    </location>
</feature>
<accession>A0A0G0JMH2</accession>
<dbReference type="PANTHER" id="PTHR43179:SF12">
    <property type="entry name" value="GALACTOFURANOSYLTRANSFERASE GLFT2"/>
    <property type="match status" value="1"/>
</dbReference>
<dbReference type="GO" id="GO:0016757">
    <property type="term" value="F:glycosyltransferase activity"/>
    <property type="evidence" value="ECO:0007669"/>
    <property type="project" value="UniProtKB-KW"/>
</dbReference>
<evidence type="ECO:0000259" key="4">
    <source>
        <dbReference type="Pfam" id="PF00535"/>
    </source>
</evidence>
<protein>
    <recommendedName>
        <fullName evidence="4">Glycosyltransferase 2-like domain-containing protein</fullName>
    </recommendedName>
</protein>
<evidence type="ECO:0000256" key="1">
    <source>
        <dbReference type="ARBA" id="ARBA00006739"/>
    </source>
</evidence>
<comment type="caution">
    <text evidence="5">The sequence shown here is derived from an EMBL/GenBank/DDBJ whole genome shotgun (WGS) entry which is preliminary data.</text>
</comment>
<dbReference type="STRING" id="1618481.US54_C0020G0013"/>
<dbReference type="SUPFAM" id="SSF53448">
    <property type="entry name" value="Nucleotide-diphospho-sugar transferases"/>
    <property type="match status" value="1"/>
</dbReference>
<reference evidence="5 6" key="1">
    <citation type="journal article" date="2015" name="Nature">
        <title>rRNA introns, odd ribosomes, and small enigmatic genomes across a large radiation of phyla.</title>
        <authorList>
            <person name="Brown C.T."/>
            <person name="Hug L.A."/>
            <person name="Thomas B.C."/>
            <person name="Sharon I."/>
            <person name="Castelle C.J."/>
            <person name="Singh A."/>
            <person name="Wilkins M.J."/>
            <person name="Williams K.H."/>
            <person name="Banfield J.F."/>
        </authorList>
    </citation>
    <scope>NUCLEOTIDE SEQUENCE [LARGE SCALE GENOMIC DNA]</scope>
</reference>
<sequence>MKEKVSIIIVTYNGLPFLKKCLPTIFYQTYQNIEIIIVDNNSSDGTAEYMNQHYPKITVIKNEKNEGFAKANNIGVDNATGEFVFLLNNDTELFPDAVERLVHAYKPRSILTAYQISTRAKHLPGRVGSGVDIFGYPYFDHANPKRTRLFYADGAAMFLTKNDFLSIGGFDEKLYMFQEDIDFSWRARIMGYNIRMNAM</sequence>
<dbReference type="Pfam" id="PF00535">
    <property type="entry name" value="Glycos_transf_2"/>
    <property type="match status" value="1"/>
</dbReference>
<evidence type="ECO:0000256" key="3">
    <source>
        <dbReference type="ARBA" id="ARBA00022679"/>
    </source>
</evidence>
<dbReference type="Gene3D" id="3.90.550.10">
    <property type="entry name" value="Spore Coat Polysaccharide Biosynthesis Protein SpsA, Chain A"/>
    <property type="match status" value="1"/>
</dbReference>
<dbReference type="EMBL" id="LBTJ01000020">
    <property type="protein sequence ID" value="KKQ38019.1"/>
    <property type="molecule type" value="Genomic_DNA"/>
</dbReference>
<name>A0A0G0JMH2_9BACT</name>
<evidence type="ECO:0000313" key="5">
    <source>
        <dbReference type="EMBL" id="KKQ38019.1"/>
    </source>
</evidence>
<dbReference type="InterPro" id="IPR029044">
    <property type="entry name" value="Nucleotide-diphossugar_trans"/>
</dbReference>
<keyword evidence="2" id="KW-0328">Glycosyltransferase</keyword>
<evidence type="ECO:0000256" key="2">
    <source>
        <dbReference type="ARBA" id="ARBA00022676"/>
    </source>
</evidence>
<dbReference type="PANTHER" id="PTHR43179">
    <property type="entry name" value="RHAMNOSYLTRANSFERASE WBBL"/>
    <property type="match status" value="1"/>
</dbReference>
<comment type="similarity">
    <text evidence="1">Belongs to the glycosyltransferase 2 family.</text>
</comment>
<dbReference type="Proteomes" id="UP000034471">
    <property type="component" value="Unassembled WGS sequence"/>
</dbReference>
<gene>
    <name evidence="5" type="ORF">US54_C0020G0013</name>
</gene>
<evidence type="ECO:0000313" key="6">
    <source>
        <dbReference type="Proteomes" id="UP000034471"/>
    </source>
</evidence>
<dbReference type="CDD" id="cd04186">
    <property type="entry name" value="GT_2_like_c"/>
    <property type="match status" value="1"/>
</dbReference>
<dbReference type="PATRIC" id="fig|1618481.3.peg.502"/>
<dbReference type="InterPro" id="IPR001173">
    <property type="entry name" value="Glyco_trans_2-like"/>
</dbReference>
<dbReference type="AlphaFoldDB" id="A0A0G0JMH2"/>